<evidence type="ECO:0000256" key="19">
    <source>
        <dbReference type="ARBA" id="ARBA00031825"/>
    </source>
</evidence>
<dbReference type="EMBL" id="DSZZ01000452">
    <property type="protein sequence ID" value="HGU53754.1"/>
    <property type="molecule type" value="Genomic_DNA"/>
</dbReference>
<keyword evidence="16" id="KW-0594">Phospholipid biosynthesis</keyword>
<evidence type="ECO:0000256" key="15">
    <source>
        <dbReference type="ARBA" id="ARBA00023136"/>
    </source>
</evidence>
<comment type="catalytic activity">
    <reaction evidence="1">
        <text>a 1,2-diacyl-sn-glycero-3-phosphate + CTP + H(+) = a CDP-1,2-diacyl-sn-glycerol + diphosphate</text>
        <dbReference type="Rhea" id="RHEA:16229"/>
        <dbReference type="ChEBI" id="CHEBI:15378"/>
        <dbReference type="ChEBI" id="CHEBI:33019"/>
        <dbReference type="ChEBI" id="CHEBI:37563"/>
        <dbReference type="ChEBI" id="CHEBI:58332"/>
        <dbReference type="ChEBI" id="CHEBI:58608"/>
        <dbReference type="EC" id="2.7.7.41"/>
    </reaction>
</comment>
<dbReference type="PANTHER" id="PTHR46382:SF1">
    <property type="entry name" value="PHOSPHATIDATE CYTIDYLYLTRANSFERASE"/>
    <property type="match status" value="1"/>
</dbReference>
<dbReference type="GO" id="GO:0004605">
    <property type="term" value="F:phosphatidate cytidylyltransferase activity"/>
    <property type="evidence" value="ECO:0007669"/>
    <property type="project" value="UniProtKB-EC"/>
</dbReference>
<keyword evidence="10 25" id="KW-0808">Transferase</keyword>
<feature type="transmembrane region" description="Helical" evidence="24">
    <location>
        <begin position="72"/>
        <end position="90"/>
    </location>
</feature>
<keyword evidence="13 24" id="KW-1133">Transmembrane helix</keyword>
<protein>
    <recommendedName>
        <fullName evidence="7">Phosphatidate cytidylyltransferase</fullName>
        <ecNumber evidence="6">2.7.7.41</ecNumber>
    </recommendedName>
    <alternativeName>
        <fullName evidence="20">CDP-DAG synthase</fullName>
    </alternativeName>
    <alternativeName>
        <fullName evidence="22">CDP-DG synthase</fullName>
    </alternativeName>
    <alternativeName>
        <fullName evidence="18">CDP-diacylglycerol synthase</fullName>
    </alternativeName>
    <alternativeName>
        <fullName evidence="21">CDP-diglyceride pyrophosphorylase</fullName>
    </alternativeName>
    <alternativeName>
        <fullName evidence="23">CDP-diglyceride synthase</fullName>
    </alternativeName>
    <alternativeName>
        <fullName evidence="19">CTP:phosphatidate cytidylyltransferase</fullName>
    </alternativeName>
</protein>
<evidence type="ECO:0000313" key="25">
    <source>
        <dbReference type="EMBL" id="HGU53754.1"/>
    </source>
</evidence>
<dbReference type="AlphaFoldDB" id="A0A7V4KES4"/>
<dbReference type="EC" id="2.7.7.41" evidence="6"/>
<evidence type="ECO:0000256" key="6">
    <source>
        <dbReference type="ARBA" id="ARBA00012487"/>
    </source>
</evidence>
<keyword evidence="9" id="KW-0444">Lipid biosynthesis</keyword>
<evidence type="ECO:0000256" key="5">
    <source>
        <dbReference type="ARBA" id="ARBA00010185"/>
    </source>
</evidence>
<keyword evidence="15 24" id="KW-0472">Membrane</keyword>
<sequence length="287" mass="32419">MRGQNNTNKSVVRNNSLKKETIQRVISAFIVAPFVVFCFVSYPSLVGLVAAIVMISSGEFFFTTLKKHDPWLSIIYTALVTTYPVLYGVAFRNNPMELLAAIFMVGVIFALSRVKNKDIITEVYFAYSIALIYISFLLSFFIPLYDKHGAAIALLTLTLSWSYDSFAYAFGMTMGKHKFGSYYSPNKSWEGFYGGVFGTFIYILVYQFVANSVFKSRMHIDLLLALILAFVTGIFDTFGDIFESSIKRHYGVKHMGNLMPGHGGMLDRIDGLLFMTPVIYIVLNLFY</sequence>
<dbReference type="PANTHER" id="PTHR46382">
    <property type="entry name" value="PHOSPHATIDATE CYTIDYLYLTRANSFERASE"/>
    <property type="match status" value="1"/>
</dbReference>
<evidence type="ECO:0000256" key="23">
    <source>
        <dbReference type="ARBA" id="ARBA00033406"/>
    </source>
</evidence>
<dbReference type="GO" id="GO:0005886">
    <property type="term" value="C:plasma membrane"/>
    <property type="evidence" value="ECO:0007669"/>
    <property type="project" value="UniProtKB-SubCell"/>
</dbReference>
<evidence type="ECO:0000256" key="3">
    <source>
        <dbReference type="ARBA" id="ARBA00005119"/>
    </source>
</evidence>
<name>A0A7V4KES4_FERPE</name>
<organism evidence="25">
    <name type="scientific">Fervidobacterium pennivorans</name>
    <dbReference type="NCBI Taxonomy" id="93466"/>
    <lineage>
        <taxon>Bacteria</taxon>
        <taxon>Thermotogati</taxon>
        <taxon>Thermotogota</taxon>
        <taxon>Thermotogae</taxon>
        <taxon>Thermotogales</taxon>
        <taxon>Fervidobacteriaceae</taxon>
        <taxon>Fervidobacterium</taxon>
    </lineage>
</organism>
<evidence type="ECO:0000256" key="24">
    <source>
        <dbReference type="SAM" id="Phobius"/>
    </source>
</evidence>
<evidence type="ECO:0000256" key="21">
    <source>
        <dbReference type="ARBA" id="ARBA00032396"/>
    </source>
</evidence>
<evidence type="ECO:0000256" key="2">
    <source>
        <dbReference type="ARBA" id="ARBA00004651"/>
    </source>
</evidence>
<dbReference type="GO" id="GO:0016024">
    <property type="term" value="P:CDP-diacylglycerol biosynthetic process"/>
    <property type="evidence" value="ECO:0007669"/>
    <property type="project" value="TreeGrafter"/>
</dbReference>
<comment type="similarity">
    <text evidence="5">Belongs to the CDS family.</text>
</comment>
<evidence type="ECO:0000256" key="17">
    <source>
        <dbReference type="ARBA" id="ARBA00023264"/>
    </source>
</evidence>
<evidence type="ECO:0000256" key="8">
    <source>
        <dbReference type="ARBA" id="ARBA00022475"/>
    </source>
</evidence>
<feature type="transmembrane region" description="Helical" evidence="24">
    <location>
        <begin position="96"/>
        <end position="112"/>
    </location>
</feature>
<evidence type="ECO:0000256" key="22">
    <source>
        <dbReference type="ARBA" id="ARBA00032743"/>
    </source>
</evidence>
<keyword evidence="12 25" id="KW-0548">Nucleotidyltransferase</keyword>
<gene>
    <name evidence="25" type="ORF">ENT78_09595</name>
</gene>
<evidence type="ECO:0000256" key="4">
    <source>
        <dbReference type="ARBA" id="ARBA00005189"/>
    </source>
</evidence>
<evidence type="ECO:0000256" key="16">
    <source>
        <dbReference type="ARBA" id="ARBA00023209"/>
    </source>
</evidence>
<comment type="subcellular location">
    <subcellularLocation>
        <location evidence="2">Cell membrane</location>
        <topology evidence="2">Multi-pass membrane protein</topology>
    </subcellularLocation>
</comment>
<feature type="transmembrane region" description="Helical" evidence="24">
    <location>
        <begin position="124"/>
        <end position="145"/>
    </location>
</feature>
<evidence type="ECO:0000256" key="1">
    <source>
        <dbReference type="ARBA" id="ARBA00001698"/>
    </source>
</evidence>
<evidence type="ECO:0000256" key="18">
    <source>
        <dbReference type="ARBA" id="ARBA00029893"/>
    </source>
</evidence>
<evidence type="ECO:0000256" key="11">
    <source>
        <dbReference type="ARBA" id="ARBA00022692"/>
    </source>
</evidence>
<comment type="pathway">
    <text evidence="3">Phospholipid metabolism; CDP-diacylglycerol biosynthesis; CDP-diacylglycerol from sn-glycerol 3-phosphate: step 3/3.</text>
</comment>
<evidence type="ECO:0000256" key="20">
    <source>
        <dbReference type="ARBA" id="ARBA00032253"/>
    </source>
</evidence>
<feature type="transmembrane region" description="Helical" evidence="24">
    <location>
        <begin position="222"/>
        <end position="242"/>
    </location>
</feature>
<comment type="caution">
    <text evidence="25">The sequence shown here is derived from an EMBL/GenBank/DDBJ whole genome shotgun (WGS) entry which is preliminary data.</text>
</comment>
<feature type="transmembrane region" description="Helical" evidence="24">
    <location>
        <begin position="191"/>
        <end position="210"/>
    </location>
</feature>
<accession>A0A7V4KES4</accession>
<evidence type="ECO:0000256" key="14">
    <source>
        <dbReference type="ARBA" id="ARBA00023098"/>
    </source>
</evidence>
<evidence type="ECO:0000256" key="12">
    <source>
        <dbReference type="ARBA" id="ARBA00022695"/>
    </source>
</evidence>
<feature type="transmembrane region" description="Helical" evidence="24">
    <location>
        <begin position="269"/>
        <end position="286"/>
    </location>
</feature>
<reference evidence="25" key="1">
    <citation type="journal article" date="2020" name="mSystems">
        <title>Genome- and Community-Level Interaction Insights into Carbon Utilization and Element Cycling Functions of Hydrothermarchaeota in Hydrothermal Sediment.</title>
        <authorList>
            <person name="Zhou Z."/>
            <person name="Liu Y."/>
            <person name="Xu W."/>
            <person name="Pan J."/>
            <person name="Luo Z.H."/>
            <person name="Li M."/>
        </authorList>
    </citation>
    <scope>NUCLEOTIDE SEQUENCE [LARGE SCALE GENOMIC DNA]</scope>
    <source>
        <strain evidence="25">SpSt-61</strain>
    </source>
</reference>
<keyword evidence="14" id="KW-0443">Lipid metabolism</keyword>
<proteinExistence type="inferred from homology"/>
<keyword evidence="17" id="KW-1208">Phospholipid metabolism</keyword>
<comment type="pathway">
    <text evidence="4">Lipid metabolism.</text>
</comment>
<feature type="transmembrane region" description="Helical" evidence="24">
    <location>
        <begin position="151"/>
        <end position="170"/>
    </location>
</feature>
<evidence type="ECO:0000256" key="7">
    <source>
        <dbReference type="ARBA" id="ARBA00019373"/>
    </source>
</evidence>
<evidence type="ECO:0000256" key="10">
    <source>
        <dbReference type="ARBA" id="ARBA00022679"/>
    </source>
</evidence>
<evidence type="ECO:0000256" key="13">
    <source>
        <dbReference type="ARBA" id="ARBA00022989"/>
    </source>
</evidence>
<dbReference type="Pfam" id="PF01148">
    <property type="entry name" value="CTP_transf_1"/>
    <property type="match status" value="1"/>
</dbReference>
<keyword evidence="11 24" id="KW-0812">Transmembrane</keyword>
<evidence type="ECO:0000256" key="9">
    <source>
        <dbReference type="ARBA" id="ARBA00022516"/>
    </source>
</evidence>
<keyword evidence="8" id="KW-1003">Cell membrane</keyword>